<gene>
    <name evidence="1" type="ordered locus">BF1496</name>
</gene>
<dbReference type="EMBL" id="AP006841">
    <property type="protein sequence ID" value="BAD48247.1"/>
    <property type="molecule type" value="Genomic_DNA"/>
</dbReference>
<proteinExistence type="predicted"/>
<dbReference type="STRING" id="295405.BF1496"/>
<protein>
    <submittedName>
        <fullName evidence="1">Uncharacterized protein</fullName>
    </submittedName>
</protein>
<organism evidence="1 2">
    <name type="scientific">Bacteroides fragilis (strain YCH46)</name>
    <dbReference type="NCBI Taxonomy" id="295405"/>
    <lineage>
        <taxon>Bacteria</taxon>
        <taxon>Pseudomonadati</taxon>
        <taxon>Bacteroidota</taxon>
        <taxon>Bacteroidia</taxon>
        <taxon>Bacteroidales</taxon>
        <taxon>Bacteroidaceae</taxon>
        <taxon>Bacteroides</taxon>
    </lineage>
</organism>
<name>Q64W79_BACFR</name>
<dbReference type="KEGG" id="bfr:BF1496"/>
<dbReference type="HOGENOM" id="CLU_2767220_0_0_10"/>
<evidence type="ECO:0000313" key="1">
    <source>
        <dbReference type="EMBL" id="BAD48247.1"/>
    </source>
</evidence>
<dbReference type="Proteomes" id="UP000002197">
    <property type="component" value="Chromosome"/>
</dbReference>
<dbReference type="AlphaFoldDB" id="Q64W79"/>
<sequence length="69" mass="8027">MVTPFCRRGYTLSVGWLHPDHVFSCRTYNRLLEKGSTALLRNCTGCSLSDTLFLFFPLKLNAFLFWHKV</sequence>
<evidence type="ECO:0000313" key="2">
    <source>
        <dbReference type="Proteomes" id="UP000002197"/>
    </source>
</evidence>
<accession>Q64W79</accession>
<reference evidence="1 2" key="1">
    <citation type="journal article" date="2004" name="Proc. Natl. Acad. Sci. U.S.A.">
        <title>Genomic analysis of Bacteroides fragilis reveals extensive DNA inversions regulating cell surface adaptation.</title>
        <authorList>
            <person name="Kuwahara T."/>
            <person name="Yamashita A."/>
            <person name="Hirakawa H."/>
            <person name="Nakayama H."/>
            <person name="Toh H."/>
            <person name="Okada N."/>
            <person name="Kuhara S."/>
            <person name="Hattori M."/>
            <person name="Hayashi T."/>
            <person name="Ohnishi Y."/>
        </authorList>
    </citation>
    <scope>NUCLEOTIDE SEQUENCE [LARGE SCALE GENOMIC DNA]</scope>
    <source>
        <strain evidence="1 2">YCH46</strain>
    </source>
</reference>